<dbReference type="GeneID" id="108939403"/>
<dbReference type="Proteomes" id="UP000694397">
    <property type="component" value="Chromosome 2"/>
</dbReference>
<feature type="coiled-coil region" evidence="5">
    <location>
        <begin position="409"/>
        <end position="443"/>
    </location>
</feature>
<keyword evidence="4" id="KW-0969">Cilium</keyword>
<evidence type="ECO:0000313" key="8">
    <source>
        <dbReference type="Proteomes" id="UP000694397"/>
    </source>
</evidence>
<dbReference type="PANTHER" id="PTHR19960">
    <property type="entry name" value="TEKTIN"/>
    <property type="match status" value="1"/>
</dbReference>
<dbReference type="GO" id="GO:0060294">
    <property type="term" value="P:cilium movement involved in cell motility"/>
    <property type="evidence" value="ECO:0007669"/>
    <property type="project" value="UniProtKB-UniRule"/>
</dbReference>
<reference evidence="7" key="3">
    <citation type="submission" date="2025-09" db="UniProtKB">
        <authorList>
            <consortium name="Ensembl"/>
        </authorList>
    </citation>
    <scope>IDENTIFICATION</scope>
</reference>
<dbReference type="Pfam" id="PF03148">
    <property type="entry name" value="Tektin"/>
    <property type="match status" value="1"/>
</dbReference>
<evidence type="ECO:0000256" key="3">
    <source>
        <dbReference type="ARBA" id="ARBA00023054"/>
    </source>
</evidence>
<sequence length="481" mass="54206">MATASLATGRQQIQRRAENILARSIGVLCPQISMSFEISASRRPLDPSYDSQPMDVQPRTSDSAAQGQLALSSSGSAAAGLRSSRFSPAEWLERNRSVLRQAAAQRRSAQRLTLESRSVQAEAEERTLRSQARSTQRLGERLEEIHARRSELQRHVELVAGETELLVALRRRLEKALDASETPMIISTHNLTCREGRIGPDLVKDTVEDELIKEVELIQSVQALLKRTLTQVIDQIRSNREVKTMLELDWSDKSQAYSMDDCCAHYSNGSMDTQFHPISAKLHEHASDHESWAKFTHGNLVQSDRAQKASAELRLLAERVLQETAEDLHAQAAAVDLALAHRCREVSEAKVQLELHLSQTQEQISAQERSIVALEQILRNKEAPLRVAQSRLHHRARRPNVELCRDDPQISLVAEVDELERTLETLRRQLSESRRSLECLEETRLTLVKDIANKTHSLLIDGELCTTHRTRYPTATTLAGY</sequence>
<evidence type="ECO:0000256" key="1">
    <source>
        <dbReference type="ARBA" id="ARBA00007209"/>
    </source>
</evidence>
<keyword evidence="4" id="KW-0282">Flagellum</keyword>
<comment type="similarity">
    <text evidence="1 4">Belongs to the tektin family.</text>
</comment>
<dbReference type="GeneTree" id="ENSGT00950000182894"/>
<feature type="region of interest" description="Disordered" evidence="6">
    <location>
        <begin position="110"/>
        <end position="136"/>
    </location>
</feature>
<gene>
    <name evidence="7" type="primary">TEKT4</name>
    <name evidence="7" type="synonym">tekt4</name>
</gene>
<dbReference type="RefSeq" id="XP_029105695.1">
    <property type="nucleotide sequence ID" value="XM_029249862.1"/>
</dbReference>
<dbReference type="Ensembl" id="ENSSFOT00015030985.2">
    <property type="protein sequence ID" value="ENSSFOP00015030637.2"/>
    <property type="gene ID" value="ENSSFOG00015019634.2"/>
</dbReference>
<dbReference type="InterPro" id="IPR048256">
    <property type="entry name" value="Tektin-like"/>
</dbReference>
<dbReference type="GO" id="GO:0060271">
    <property type="term" value="P:cilium assembly"/>
    <property type="evidence" value="ECO:0007669"/>
    <property type="project" value="UniProtKB-UniRule"/>
</dbReference>
<feature type="region of interest" description="Disordered" evidence="6">
    <location>
        <begin position="42"/>
        <end position="76"/>
    </location>
</feature>
<dbReference type="GO" id="GO:0005634">
    <property type="term" value="C:nucleus"/>
    <property type="evidence" value="ECO:0007669"/>
    <property type="project" value="TreeGrafter"/>
</dbReference>
<keyword evidence="8" id="KW-1185">Reference proteome</keyword>
<accession>A0A8C9SFC9</accession>
<keyword evidence="2" id="KW-0963">Cytoplasm</keyword>
<reference evidence="7 8" key="1">
    <citation type="submission" date="2019-04" db="EMBL/GenBank/DDBJ databases">
        <authorList>
            <consortium name="Wellcome Sanger Institute Data Sharing"/>
        </authorList>
    </citation>
    <scope>NUCLEOTIDE SEQUENCE [LARGE SCALE GENOMIC DNA]</scope>
</reference>
<evidence type="ECO:0000256" key="2">
    <source>
        <dbReference type="ARBA" id="ARBA00022490"/>
    </source>
</evidence>
<evidence type="ECO:0000256" key="4">
    <source>
        <dbReference type="RuleBase" id="RU367040"/>
    </source>
</evidence>
<dbReference type="GO" id="GO:0015630">
    <property type="term" value="C:microtubule cytoskeleton"/>
    <property type="evidence" value="ECO:0007669"/>
    <property type="project" value="UniProtKB-UniRule"/>
</dbReference>
<dbReference type="CTD" id="150483"/>
<dbReference type="KEGG" id="sfm:108939403"/>
<dbReference type="PRINTS" id="PR00511">
    <property type="entry name" value="TEKTIN"/>
</dbReference>
<evidence type="ECO:0000256" key="5">
    <source>
        <dbReference type="SAM" id="Coils"/>
    </source>
</evidence>
<evidence type="ECO:0000256" key="6">
    <source>
        <dbReference type="SAM" id="MobiDB-lite"/>
    </source>
</evidence>
<reference evidence="7" key="2">
    <citation type="submission" date="2025-08" db="UniProtKB">
        <authorList>
            <consortium name="Ensembl"/>
        </authorList>
    </citation>
    <scope>IDENTIFICATION</scope>
</reference>
<dbReference type="AlphaFoldDB" id="A0A8C9SFC9"/>
<dbReference type="InterPro" id="IPR000435">
    <property type="entry name" value="Tektins"/>
</dbReference>
<feature type="compositionally biased region" description="Low complexity" evidence="6">
    <location>
        <begin position="63"/>
        <end position="76"/>
    </location>
</feature>
<proteinExistence type="inferred from homology"/>
<comment type="subcellular location">
    <subcellularLocation>
        <location evidence="4">Cytoplasm</location>
        <location evidence="4">Cytoskeleton</location>
        <location evidence="4">Cilium axoneme</location>
    </subcellularLocation>
</comment>
<organism evidence="7 8">
    <name type="scientific">Scleropages formosus</name>
    <name type="common">Asian bonytongue</name>
    <name type="synonym">Osteoglossum formosum</name>
    <dbReference type="NCBI Taxonomy" id="113540"/>
    <lineage>
        <taxon>Eukaryota</taxon>
        <taxon>Metazoa</taxon>
        <taxon>Chordata</taxon>
        <taxon>Craniata</taxon>
        <taxon>Vertebrata</taxon>
        <taxon>Euteleostomi</taxon>
        <taxon>Actinopterygii</taxon>
        <taxon>Neopterygii</taxon>
        <taxon>Teleostei</taxon>
        <taxon>Osteoglossocephala</taxon>
        <taxon>Osteoglossomorpha</taxon>
        <taxon>Osteoglossiformes</taxon>
        <taxon>Osteoglossidae</taxon>
        <taxon>Scleropages</taxon>
    </lineage>
</organism>
<dbReference type="OrthoDB" id="5788000at2759"/>
<dbReference type="GO" id="GO:0005930">
    <property type="term" value="C:axoneme"/>
    <property type="evidence" value="ECO:0007669"/>
    <property type="project" value="UniProtKB-SubCell"/>
</dbReference>
<dbReference type="PANTHER" id="PTHR19960:SF12">
    <property type="entry name" value="TEKTIN-4"/>
    <property type="match status" value="1"/>
</dbReference>
<keyword evidence="3 5" id="KW-0175">Coiled coil</keyword>
<evidence type="ECO:0000313" key="7">
    <source>
        <dbReference type="Ensembl" id="ENSSFOP00015030637.2"/>
    </source>
</evidence>
<protein>
    <recommendedName>
        <fullName evidence="4">Tektin</fullName>
    </recommendedName>
</protein>
<feature type="coiled-coil region" evidence="5">
    <location>
        <begin position="350"/>
        <end position="377"/>
    </location>
</feature>
<keyword evidence="4" id="KW-0966">Cell projection</keyword>
<dbReference type="GO" id="GO:0036126">
    <property type="term" value="C:sperm flagellum"/>
    <property type="evidence" value="ECO:0007669"/>
    <property type="project" value="TreeGrafter"/>
</dbReference>
<name>A0A8C9SFC9_SCLFO</name>